<organism evidence="1 2">
    <name type="scientific">Thanatephorus cucumeris (strain AG1-IB / isolate 7/3/14)</name>
    <name type="common">Lettuce bottom rot fungus</name>
    <name type="synonym">Rhizoctonia solani</name>
    <dbReference type="NCBI Taxonomy" id="1108050"/>
    <lineage>
        <taxon>Eukaryota</taxon>
        <taxon>Fungi</taxon>
        <taxon>Dikarya</taxon>
        <taxon>Basidiomycota</taxon>
        <taxon>Agaricomycotina</taxon>
        <taxon>Agaricomycetes</taxon>
        <taxon>Cantharellales</taxon>
        <taxon>Ceratobasidiaceae</taxon>
        <taxon>Rhizoctonia</taxon>
        <taxon>Rhizoctonia solani AG-1</taxon>
    </lineage>
</organism>
<evidence type="ECO:0000313" key="1">
    <source>
        <dbReference type="EMBL" id="CEL54575.1"/>
    </source>
</evidence>
<evidence type="ECO:0000313" key="2">
    <source>
        <dbReference type="Proteomes" id="UP000059188"/>
    </source>
</evidence>
<accession>A0A0B7FAP9</accession>
<reference evidence="1 2" key="1">
    <citation type="submission" date="2014-11" db="EMBL/GenBank/DDBJ databases">
        <authorList>
            <person name="Wibberg Daniel"/>
        </authorList>
    </citation>
    <scope>NUCLEOTIDE SEQUENCE [LARGE SCALE GENOMIC DNA]</scope>
    <source>
        <strain evidence="1">Rhizoctonia solani AG1-IB 7/3/14</strain>
    </source>
</reference>
<dbReference type="EMBL" id="LN679116">
    <property type="protein sequence ID" value="CEL54575.1"/>
    <property type="molecule type" value="Genomic_DNA"/>
</dbReference>
<name>A0A0B7FAP9_THACB</name>
<dbReference type="AlphaFoldDB" id="A0A0B7FAP9"/>
<protein>
    <submittedName>
        <fullName evidence="1">Uncharacterized protein</fullName>
    </submittedName>
</protein>
<gene>
    <name evidence="1" type="ORF">RSOLAG1IB_07179</name>
</gene>
<dbReference type="Proteomes" id="UP000059188">
    <property type="component" value="Unassembled WGS sequence"/>
</dbReference>
<sequence length="99" mass="11101">MMSKRTCPEASEEILYMFSEIIQQPPLGNIASDWFTRSTSCIFNELISIRPDYSPLGIYLHNNIDAQSEGSWELNYSCVHRSVLAKLSCSSSAHSGSDH</sequence>
<keyword evidence="2" id="KW-1185">Reference proteome</keyword>
<proteinExistence type="predicted"/>